<dbReference type="InterPro" id="IPR051446">
    <property type="entry name" value="HTH_trans_reg/aminotransferase"/>
</dbReference>
<evidence type="ECO:0000256" key="3">
    <source>
        <dbReference type="ARBA" id="ARBA00023125"/>
    </source>
</evidence>
<feature type="domain" description="HTH gntR-type" evidence="5">
    <location>
        <begin position="11"/>
        <end position="79"/>
    </location>
</feature>
<evidence type="ECO:0000313" key="7">
    <source>
        <dbReference type="Proteomes" id="UP001474181"/>
    </source>
</evidence>
<keyword evidence="7" id="KW-1185">Reference proteome</keyword>
<evidence type="ECO:0000313" key="6">
    <source>
        <dbReference type="EMBL" id="MER7179606.1"/>
    </source>
</evidence>
<dbReference type="PROSITE" id="PS50949">
    <property type="entry name" value="HTH_GNTR"/>
    <property type="match status" value="1"/>
</dbReference>
<reference evidence="6 7" key="1">
    <citation type="submission" date="2024-06" db="EMBL/GenBank/DDBJ databases">
        <title>The Natural Products Discovery Center: Release of the First 8490 Sequenced Strains for Exploring Actinobacteria Biosynthetic Diversity.</title>
        <authorList>
            <person name="Kalkreuter E."/>
            <person name="Kautsar S.A."/>
            <person name="Yang D."/>
            <person name="Bader C.D."/>
            <person name="Teijaro C.N."/>
            <person name="Fluegel L."/>
            <person name="Davis C.M."/>
            <person name="Simpson J.R."/>
            <person name="Lauterbach L."/>
            <person name="Steele A.D."/>
            <person name="Gui C."/>
            <person name="Meng S."/>
            <person name="Li G."/>
            <person name="Viehrig K."/>
            <person name="Ye F."/>
            <person name="Su P."/>
            <person name="Kiefer A.F."/>
            <person name="Nichols A."/>
            <person name="Cepeda A.J."/>
            <person name="Yan W."/>
            <person name="Fan B."/>
            <person name="Jiang Y."/>
            <person name="Adhikari A."/>
            <person name="Zheng C.-J."/>
            <person name="Schuster L."/>
            <person name="Cowan T.M."/>
            <person name="Smanski M.J."/>
            <person name="Chevrette M.G."/>
            <person name="De Carvalho L.P.S."/>
            <person name="Shen B."/>
        </authorList>
    </citation>
    <scope>NUCLEOTIDE SEQUENCE [LARGE SCALE GENOMIC DNA]</scope>
    <source>
        <strain evidence="6 7">NPDC000234</strain>
    </source>
</reference>
<dbReference type="InterPro" id="IPR036390">
    <property type="entry name" value="WH_DNA-bd_sf"/>
</dbReference>
<accession>A0ABV1WRX0</accession>
<dbReference type="CDD" id="cd07377">
    <property type="entry name" value="WHTH_GntR"/>
    <property type="match status" value="1"/>
</dbReference>
<dbReference type="Proteomes" id="UP001474181">
    <property type="component" value="Unassembled WGS sequence"/>
</dbReference>
<keyword evidence="4" id="KW-0804">Transcription</keyword>
<dbReference type="PRINTS" id="PR00035">
    <property type="entry name" value="HTHGNTR"/>
</dbReference>
<keyword evidence="1" id="KW-0663">Pyridoxal phosphate</keyword>
<evidence type="ECO:0000259" key="5">
    <source>
        <dbReference type="PROSITE" id="PS50949"/>
    </source>
</evidence>
<proteinExistence type="predicted"/>
<dbReference type="Gene3D" id="1.10.10.10">
    <property type="entry name" value="Winged helix-like DNA-binding domain superfamily/Winged helix DNA-binding domain"/>
    <property type="match status" value="1"/>
</dbReference>
<dbReference type="InterPro" id="IPR036388">
    <property type="entry name" value="WH-like_DNA-bd_sf"/>
</dbReference>
<dbReference type="Pfam" id="PF00392">
    <property type="entry name" value="GntR"/>
    <property type="match status" value="1"/>
</dbReference>
<dbReference type="SUPFAM" id="SSF46785">
    <property type="entry name" value="Winged helix' DNA-binding domain"/>
    <property type="match status" value="1"/>
</dbReference>
<keyword evidence="3" id="KW-0238">DNA-binding</keyword>
<gene>
    <name evidence="6" type="ORF">ABT404_08990</name>
</gene>
<dbReference type="EMBL" id="JBEPEK010000045">
    <property type="protein sequence ID" value="MER7179606.1"/>
    <property type="molecule type" value="Genomic_DNA"/>
</dbReference>
<dbReference type="SMART" id="SM00345">
    <property type="entry name" value="HTH_GNTR"/>
    <property type="match status" value="1"/>
</dbReference>
<feature type="non-terminal residue" evidence="6">
    <location>
        <position position="81"/>
    </location>
</feature>
<keyword evidence="2" id="KW-0805">Transcription regulation</keyword>
<organism evidence="6 7">
    <name type="scientific">Streptomyces hyaluromycini</name>
    <dbReference type="NCBI Taxonomy" id="1377993"/>
    <lineage>
        <taxon>Bacteria</taxon>
        <taxon>Bacillati</taxon>
        <taxon>Actinomycetota</taxon>
        <taxon>Actinomycetes</taxon>
        <taxon>Kitasatosporales</taxon>
        <taxon>Streptomycetaceae</taxon>
        <taxon>Streptomyces</taxon>
    </lineage>
</organism>
<comment type="caution">
    <text evidence="6">The sequence shown here is derived from an EMBL/GenBank/DDBJ whole genome shotgun (WGS) entry which is preliminary data.</text>
</comment>
<dbReference type="PANTHER" id="PTHR46577:SF1">
    <property type="entry name" value="HTH-TYPE TRANSCRIPTIONAL REGULATORY PROTEIN GABR"/>
    <property type="match status" value="1"/>
</dbReference>
<dbReference type="PANTHER" id="PTHR46577">
    <property type="entry name" value="HTH-TYPE TRANSCRIPTIONAL REGULATORY PROTEIN GABR"/>
    <property type="match status" value="1"/>
</dbReference>
<protein>
    <submittedName>
        <fullName evidence="6">Winged helix-turn-helix domain-containing protein</fullName>
    </submittedName>
</protein>
<sequence>MDVYVRLDGQSDLSGQIYRQLRTAIHDGLLRPGDPLPATRELSRRLAVARNTVGVAYERLVAEGYADSRVGSGTYVRTAGL</sequence>
<evidence type="ECO:0000256" key="2">
    <source>
        <dbReference type="ARBA" id="ARBA00023015"/>
    </source>
</evidence>
<dbReference type="InterPro" id="IPR000524">
    <property type="entry name" value="Tscrpt_reg_HTH_GntR"/>
</dbReference>
<evidence type="ECO:0000256" key="4">
    <source>
        <dbReference type="ARBA" id="ARBA00023163"/>
    </source>
</evidence>
<evidence type="ECO:0000256" key="1">
    <source>
        <dbReference type="ARBA" id="ARBA00022898"/>
    </source>
</evidence>
<name>A0ABV1WRX0_9ACTN</name>
<dbReference type="RefSeq" id="WP_350778937.1">
    <property type="nucleotide sequence ID" value="NZ_JBEPEK010000045.1"/>
</dbReference>